<evidence type="ECO:0000313" key="2">
    <source>
        <dbReference type="EMBL" id="GIG42593.1"/>
    </source>
</evidence>
<dbReference type="PRINTS" id="PR00111">
    <property type="entry name" value="ABHYDROLASE"/>
</dbReference>
<dbReference type="Gene3D" id="3.40.50.1820">
    <property type="entry name" value="alpha/beta hydrolase"/>
    <property type="match status" value="1"/>
</dbReference>
<evidence type="ECO:0000259" key="1">
    <source>
        <dbReference type="Pfam" id="PF00561"/>
    </source>
</evidence>
<dbReference type="InterPro" id="IPR050266">
    <property type="entry name" value="AB_hydrolase_sf"/>
</dbReference>
<reference evidence="2" key="1">
    <citation type="submission" date="2021-01" db="EMBL/GenBank/DDBJ databases">
        <title>Whole genome shotgun sequence of Dactylosporangium siamense NBRC 106093.</title>
        <authorList>
            <person name="Komaki H."/>
            <person name="Tamura T."/>
        </authorList>
    </citation>
    <scope>NUCLEOTIDE SEQUENCE</scope>
    <source>
        <strain evidence="2">NBRC 106093</strain>
    </source>
</reference>
<dbReference type="Proteomes" id="UP000660611">
    <property type="component" value="Unassembled WGS sequence"/>
</dbReference>
<dbReference type="RefSeq" id="WP_203844481.1">
    <property type="nucleotide sequence ID" value="NZ_BAAAVW010000002.1"/>
</dbReference>
<keyword evidence="3" id="KW-1185">Reference proteome</keyword>
<dbReference type="EMBL" id="BONQ01000015">
    <property type="protein sequence ID" value="GIG42593.1"/>
    <property type="molecule type" value="Genomic_DNA"/>
</dbReference>
<gene>
    <name evidence="2" type="ORF">Dsi01nite_006340</name>
</gene>
<keyword evidence="2" id="KW-0378">Hydrolase</keyword>
<dbReference type="InterPro" id="IPR000073">
    <property type="entry name" value="AB_hydrolase_1"/>
</dbReference>
<dbReference type="InterPro" id="IPR029058">
    <property type="entry name" value="AB_hydrolase_fold"/>
</dbReference>
<organism evidence="2 3">
    <name type="scientific">Dactylosporangium siamense</name>
    <dbReference type="NCBI Taxonomy" id="685454"/>
    <lineage>
        <taxon>Bacteria</taxon>
        <taxon>Bacillati</taxon>
        <taxon>Actinomycetota</taxon>
        <taxon>Actinomycetes</taxon>
        <taxon>Micromonosporales</taxon>
        <taxon>Micromonosporaceae</taxon>
        <taxon>Dactylosporangium</taxon>
    </lineage>
</organism>
<name>A0A919PI13_9ACTN</name>
<dbReference type="AlphaFoldDB" id="A0A919PI13"/>
<sequence>MTIWTTLAGTEFSLTSVDADGIMTRSLQCGPADGEPVVFLHGTSGHLEAFVRNLRAHADAGYRCHAIDMVGHGYTDKPGYRYEIPTYRDHLVAYLDAIGAPRAHLVGESLGGWVAARLAADAPQRVGSLQLLCPGGTKADPAVMARIRNSTTEAVLTDDIALTRKRLELLMFDPAADVSDELVEVRHAIYHQPDFVKGLPHLLCLQEPQIRERNLLTPEQLGRVQAPTLVVWSTQNPFGAVPEGAALAAAIPGARLKIFKECGHWPQHERAEAYNALSLAFLQEFAIA</sequence>
<comment type="caution">
    <text evidence="2">The sequence shown here is derived from an EMBL/GenBank/DDBJ whole genome shotgun (WGS) entry which is preliminary data.</text>
</comment>
<dbReference type="Pfam" id="PF00561">
    <property type="entry name" value="Abhydrolase_1"/>
    <property type="match status" value="1"/>
</dbReference>
<dbReference type="GO" id="GO:0016787">
    <property type="term" value="F:hydrolase activity"/>
    <property type="evidence" value="ECO:0007669"/>
    <property type="project" value="UniProtKB-KW"/>
</dbReference>
<proteinExistence type="predicted"/>
<dbReference type="PANTHER" id="PTHR43798">
    <property type="entry name" value="MONOACYLGLYCEROL LIPASE"/>
    <property type="match status" value="1"/>
</dbReference>
<accession>A0A919PI13</accession>
<dbReference type="GO" id="GO:0016020">
    <property type="term" value="C:membrane"/>
    <property type="evidence" value="ECO:0007669"/>
    <property type="project" value="TreeGrafter"/>
</dbReference>
<protein>
    <submittedName>
        <fullName evidence="2">2-hydroxy-6-ketonona-2,4-dienedioic acid hydrolase</fullName>
    </submittedName>
</protein>
<feature type="domain" description="AB hydrolase-1" evidence="1">
    <location>
        <begin position="36"/>
        <end position="270"/>
    </location>
</feature>
<dbReference type="PANTHER" id="PTHR43798:SF33">
    <property type="entry name" value="HYDROLASE, PUTATIVE (AFU_ORTHOLOGUE AFUA_2G14860)-RELATED"/>
    <property type="match status" value="1"/>
</dbReference>
<evidence type="ECO:0000313" key="3">
    <source>
        <dbReference type="Proteomes" id="UP000660611"/>
    </source>
</evidence>
<dbReference type="SUPFAM" id="SSF53474">
    <property type="entry name" value="alpha/beta-Hydrolases"/>
    <property type="match status" value="1"/>
</dbReference>